<evidence type="ECO:0000256" key="8">
    <source>
        <dbReference type="SAM" id="MobiDB-lite"/>
    </source>
</evidence>
<evidence type="ECO:0000256" key="7">
    <source>
        <dbReference type="ARBA" id="ARBA00022840"/>
    </source>
</evidence>
<evidence type="ECO:0000259" key="9">
    <source>
        <dbReference type="Pfam" id="PF00485"/>
    </source>
</evidence>
<evidence type="ECO:0000313" key="12">
    <source>
        <dbReference type="Proteomes" id="UP000279259"/>
    </source>
</evidence>
<keyword evidence="7" id="KW-0067">ATP-binding</keyword>
<evidence type="ECO:0000259" key="10">
    <source>
        <dbReference type="Pfam" id="PF14681"/>
    </source>
</evidence>
<evidence type="ECO:0000256" key="6">
    <source>
        <dbReference type="ARBA" id="ARBA00022777"/>
    </source>
</evidence>
<dbReference type="FunFam" id="3.40.50.2020:FF:000010">
    <property type="entry name" value="Uridine-cytidine kinase"/>
    <property type="match status" value="1"/>
</dbReference>
<dbReference type="Pfam" id="PF00485">
    <property type="entry name" value="PRK"/>
    <property type="match status" value="1"/>
</dbReference>
<evidence type="ECO:0000313" key="11">
    <source>
        <dbReference type="EMBL" id="RSH85620.1"/>
    </source>
</evidence>
<dbReference type="InterPro" id="IPR027417">
    <property type="entry name" value="P-loop_NTPase"/>
</dbReference>
<evidence type="ECO:0000256" key="5">
    <source>
        <dbReference type="ARBA" id="ARBA00022741"/>
    </source>
</evidence>
<dbReference type="GO" id="GO:0004849">
    <property type="term" value="F:uridine kinase activity"/>
    <property type="evidence" value="ECO:0007669"/>
    <property type="project" value="UniProtKB-EC"/>
</dbReference>
<dbReference type="Pfam" id="PF14681">
    <property type="entry name" value="UPRTase"/>
    <property type="match status" value="1"/>
</dbReference>
<dbReference type="GO" id="GO:0044206">
    <property type="term" value="P:UMP salvage"/>
    <property type="evidence" value="ECO:0007669"/>
    <property type="project" value="UniProtKB-UniPathway"/>
</dbReference>
<dbReference type="InterPro" id="IPR000764">
    <property type="entry name" value="Uridine_kinase-like"/>
</dbReference>
<dbReference type="AlphaFoldDB" id="A0A427Y3D3"/>
<dbReference type="GO" id="GO:0005524">
    <property type="term" value="F:ATP binding"/>
    <property type="evidence" value="ECO:0007669"/>
    <property type="project" value="UniProtKB-KW"/>
</dbReference>
<keyword evidence="4" id="KW-0808">Transferase</keyword>
<dbReference type="InterPro" id="IPR006083">
    <property type="entry name" value="PRK/URK"/>
</dbReference>
<name>A0A427Y3D3_9TREE</name>
<dbReference type="CDD" id="cd06223">
    <property type="entry name" value="PRTases_typeI"/>
    <property type="match status" value="1"/>
</dbReference>
<evidence type="ECO:0000256" key="4">
    <source>
        <dbReference type="ARBA" id="ARBA00022679"/>
    </source>
</evidence>
<dbReference type="InterPro" id="IPR029057">
    <property type="entry name" value="PRTase-like"/>
</dbReference>
<dbReference type="UniPathway" id="UPA00574">
    <property type="reaction ID" value="UER00637"/>
</dbReference>
<proteinExistence type="inferred from homology"/>
<dbReference type="CDD" id="cd02023">
    <property type="entry name" value="UMPK"/>
    <property type="match status" value="1"/>
</dbReference>
<dbReference type="Gene3D" id="3.40.50.300">
    <property type="entry name" value="P-loop containing nucleotide triphosphate hydrolases"/>
    <property type="match status" value="1"/>
</dbReference>
<keyword evidence="5" id="KW-0547">Nucleotide-binding</keyword>
<dbReference type="PANTHER" id="PTHR10285">
    <property type="entry name" value="URIDINE KINASE"/>
    <property type="match status" value="1"/>
</dbReference>
<evidence type="ECO:0000256" key="2">
    <source>
        <dbReference type="ARBA" id="ARBA00005408"/>
    </source>
</evidence>
<dbReference type="SUPFAM" id="SSF53271">
    <property type="entry name" value="PRTase-like"/>
    <property type="match status" value="1"/>
</dbReference>
<comment type="similarity">
    <text evidence="2">Belongs to the uridine kinase family.</text>
</comment>
<dbReference type="Proteomes" id="UP000279259">
    <property type="component" value="Unassembled WGS sequence"/>
</dbReference>
<dbReference type="STRING" id="1890683.A0A427Y3D3"/>
<feature type="compositionally biased region" description="Polar residues" evidence="8">
    <location>
        <begin position="9"/>
        <end position="21"/>
    </location>
</feature>
<dbReference type="PRINTS" id="PR00988">
    <property type="entry name" value="URIDINKINASE"/>
</dbReference>
<feature type="region of interest" description="Disordered" evidence="8">
    <location>
        <begin position="1"/>
        <end position="26"/>
    </location>
</feature>
<feature type="domain" description="Phosphoribosyltransferase" evidence="10">
    <location>
        <begin position="276"/>
        <end position="468"/>
    </location>
</feature>
<dbReference type="FunFam" id="3.40.50.300:FF:002070">
    <property type="entry name" value="Uridine kinase"/>
    <property type="match status" value="1"/>
</dbReference>
<dbReference type="InterPro" id="IPR000836">
    <property type="entry name" value="PRTase_dom"/>
</dbReference>
<gene>
    <name evidence="11" type="primary">URK1</name>
    <name evidence="11" type="ORF">EHS25_003759</name>
</gene>
<reference evidence="11 12" key="1">
    <citation type="submission" date="2018-11" db="EMBL/GenBank/DDBJ databases">
        <title>Genome sequence of Saitozyma podzolica DSM 27192.</title>
        <authorList>
            <person name="Aliyu H."/>
            <person name="Gorte O."/>
            <person name="Ochsenreither K."/>
        </authorList>
    </citation>
    <scope>NUCLEOTIDE SEQUENCE [LARGE SCALE GENOMIC DNA]</scope>
    <source>
        <strain evidence="11 12">DSM 27192</strain>
    </source>
</reference>
<comment type="pathway">
    <text evidence="1">Pyrimidine metabolism; UMP biosynthesis via salvage pathway; UMP from uridine: step 1/1.</text>
</comment>
<dbReference type="OrthoDB" id="738517at2759"/>
<keyword evidence="12" id="KW-1185">Reference proteome</keyword>
<sequence>MSAGPSRTPALSRSTTGASTRGRSKNVVMASHGRAPWYGPDGKTVEAYVIGIAGGSASGKTSVARAILSALNNIPTVLILSQDSFYRHHTPEEIQQAFNNDLDLDHPDSIDVPLFEKCLRDLKQGKATEIPVYSFVHHQRMPEKKYLYGASVIIVEGIMALNSPEMRSLYDLKVFVNCDSDLMLARRIKRDIKERGRDIDGILDQPSSRYADVIVPGSSNQLAIEILVGHVKRQLDSRSLRFRKLLARDDDDDESSLVRGSEKGDLADAGVVLLEQTNQLRGIMTILRDDTTQRSDFIFYADRLSTLIVEKALTLIPYAAKTVRTPLGIDYKGVARTEDEVVGISILRSGGPFSHGLRRVIRDVPIGAMLIQSDPKTGEPLLLSSDLPPSIKSQESSGGVRVLLLDSQMGTGAAAMMAIRVLLDHGVPQSHIIFLTFLISRRGLCSVRRAFPSIRIVTAAIDPGLHEMHLPLTSLVMGEAAGEADFAVRLVDDTQDAEEAQDQDGTLGYAEYTGLGDMRAQLDLTLAGKKGLVGEGFRVPVRKGTEELMFSRRHRRDTMPSSVKRAWVVSPGMGHIGDRYYTV</sequence>
<dbReference type="SUPFAM" id="SSF52540">
    <property type="entry name" value="P-loop containing nucleoside triphosphate hydrolases"/>
    <property type="match status" value="1"/>
</dbReference>
<protein>
    <recommendedName>
        <fullName evidence="3">uridine/cytidine kinase</fullName>
        <ecNumber evidence="3">2.7.1.48</ecNumber>
    </recommendedName>
</protein>
<dbReference type="Gene3D" id="3.40.50.2020">
    <property type="match status" value="1"/>
</dbReference>
<evidence type="ECO:0000256" key="1">
    <source>
        <dbReference type="ARBA" id="ARBA00004690"/>
    </source>
</evidence>
<keyword evidence="6 11" id="KW-0418">Kinase</keyword>
<feature type="domain" description="Phosphoribulokinase/uridine kinase" evidence="9">
    <location>
        <begin position="49"/>
        <end position="209"/>
    </location>
</feature>
<comment type="caution">
    <text evidence="11">The sequence shown here is derived from an EMBL/GenBank/DDBJ whole genome shotgun (WGS) entry which is preliminary data.</text>
</comment>
<evidence type="ECO:0000256" key="3">
    <source>
        <dbReference type="ARBA" id="ARBA00012137"/>
    </source>
</evidence>
<dbReference type="EMBL" id="RSCD01000019">
    <property type="protein sequence ID" value="RSH85620.1"/>
    <property type="molecule type" value="Genomic_DNA"/>
</dbReference>
<dbReference type="EC" id="2.7.1.48" evidence="3"/>
<organism evidence="11 12">
    <name type="scientific">Saitozyma podzolica</name>
    <dbReference type="NCBI Taxonomy" id="1890683"/>
    <lineage>
        <taxon>Eukaryota</taxon>
        <taxon>Fungi</taxon>
        <taxon>Dikarya</taxon>
        <taxon>Basidiomycota</taxon>
        <taxon>Agaricomycotina</taxon>
        <taxon>Tremellomycetes</taxon>
        <taxon>Tremellales</taxon>
        <taxon>Trimorphomycetaceae</taxon>
        <taxon>Saitozyma</taxon>
    </lineage>
</organism>
<accession>A0A427Y3D3</accession>